<evidence type="ECO:0000256" key="1">
    <source>
        <dbReference type="SAM" id="MobiDB-lite"/>
    </source>
</evidence>
<feature type="compositionally biased region" description="Low complexity" evidence="1">
    <location>
        <begin position="142"/>
        <end position="157"/>
    </location>
</feature>
<keyword evidence="3" id="KW-1185">Reference proteome</keyword>
<evidence type="ECO:0000313" key="2">
    <source>
        <dbReference type="EMBL" id="CAD7678765.1"/>
    </source>
</evidence>
<sequence length="270" mass="28437">MHPRTSELELPAQEAASRRRGHTRTQDHSSPSWSSALGGESRSPGGRARCFSAAADGSCRPPPRRPLPRALNPHSSSAAQPPPRAPATAAPTSAPPAAPAAALPLPEAAALPEVPPRPPRGRRGSPPPARRGGAGTFRRPRAWAAGAGRAGGRASPGQVKDHLSRLLPAGSVGSPGSEDLGVCVFFLKRRRGGLRPRRRPSDPRPDPRRAAPPSGLLRCPCSCSCSCRCFWVLFCFVVLFCGCTGNAVPGEGRLYSRVSVQDHWATRPPP</sequence>
<dbReference type="Proteomes" id="UP000645828">
    <property type="component" value="Unassembled WGS sequence"/>
</dbReference>
<protein>
    <submittedName>
        <fullName evidence="2">(raccoon dog) hypothetical protein</fullName>
    </submittedName>
</protein>
<proteinExistence type="predicted"/>
<reference evidence="2" key="1">
    <citation type="submission" date="2020-12" db="EMBL/GenBank/DDBJ databases">
        <authorList>
            <consortium name="Molecular Ecology Group"/>
        </authorList>
    </citation>
    <scope>NUCLEOTIDE SEQUENCE</scope>
    <source>
        <strain evidence="2">TBG_1078</strain>
    </source>
</reference>
<feature type="region of interest" description="Disordered" evidence="1">
    <location>
        <begin position="1"/>
        <end position="159"/>
    </location>
</feature>
<accession>A0A811YR99</accession>
<organism evidence="2 3">
    <name type="scientific">Nyctereutes procyonoides</name>
    <name type="common">Raccoon dog</name>
    <name type="synonym">Canis procyonoides</name>
    <dbReference type="NCBI Taxonomy" id="34880"/>
    <lineage>
        <taxon>Eukaryota</taxon>
        <taxon>Metazoa</taxon>
        <taxon>Chordata</taxon>
        <taxon>Craniata</taxon>
        <taxon>Vertebrata</taxon>
        <taxon>Euteleostomi</taxon>
        <taxon>Mammalia</taxon>
        <taxon>Eutheria</taxon>
        <taxon>Laurasiatheria</taxon>
        <taxon>Carnivora</taxon>
        <taxon>Caniformia</taxon>
        <taxon>Canidae</taxon>
        <taxon>Nyctereutes</taxon>
    </lineage>
</organism>
<feature type="compositionally biased region" description="Basic and acidic residues" evidence="1">
    <location>
        <begin position="199"/>
        <end position="209"/>
    </location>
</feature>
<comment type="caution">
    <text evidence="2">The sequence shown here is derived from an EMBL/GenBank/DDBJ whole genome shotgun (WGS) entry which is preliminary data.</text>
</comment>
<evidence type="ECO:0000313" key="3">
    <source>
        <dbReference type="Proteomes" id="UP000645828"/>
    </source>
</evidence>
<gene>
    <name evidence="2" type="ORF">NYPRO_LOCUS11563</name>
</gene>
<feature type="compositionally biased region" description="Low complexity" evidence="1">
    <location>
        <begin position="99"/>
        <end position="112"/>
    </location>
</feature>
<dbReference type="EMBL" id="CAJHUB010000681">
    <property type="protein sequence ID" value="CAD7678765.1"/>
    <property type="molecule type" value="Genomic_DNA"/>
</dbReference>
<name>A0A811YR99_NYCPR</name>
<feature type="region of interest" description="Disordered" evidence="1">
    <location>
        <begin position="194"/>
        <end position="213"/>
    </location>
</feature>
<dbReference type="AlphaFoldDB" id="A0A811YR99"/>